<dbReference type="AlphaFoldDB" id="A0A7G6X2N0"/>
<evidence type="ECO:0000256" key="1">
    <source>
        <dbReference type="ARBA" id="ARBA00023015"/>
    </source>
</evidence>
<reference evidence="6" key="1">
    <citation type="submission" date="2019-09" db="EMBL/GenBank/DDBJ databases">
        <title>Antimicrobial potential of Antarctic Bacteria.</title>
        <authorList>
            <person name="Benaud N."/>
            <person name="Edwards R.J."/>
            <person name="Ferrari B.C."/>
        </authorList>
    </citation>
    <scope>NUCLEOTIDE SEQUENCE [LARGE SCALE GENOMIC DNA]</scope>
    <source>
        <strain evidence="6">SPB151</strain>
    </source>
</reference>
<dbReference type="GO" id="GO:0003677">
    <property type="term" value="F:DNA binding"/>
    <property type="evidence" value="ECO:0007669"/>
    <property type="project" value="UniProtKB-KW"/>
</dbReference>
<name>A0A7G6X2N0_9ACTN</name>
<feature type="domain" description="Transcriptional regulator LacI/GalR-like sensor" evidence="4">
    <location>
        <begin position="16"/>
        <end position="77"/>
    </location>
</feature>
<accession>A0A7G6X2N0</accession>
<dbReference type="Proteomes" id="UP000515563">
    <property type="component" value="Chromosome"/>
</dbReference>
<proteinExistence type="predicted"/>
<evidence type="ECO:0000313" key="6">
    <source>
        <dbReference type="Proteomes" id="UP000515563"/>
    </source>
</evidence>
<dbReference type="InterPro" id="IPR028082">
    <property type="entry name" value="Peripla_BP_I"/>
</dbReference>
<organism evidence="5 6">
    <name type="scientific">Kribbella qitaiheensis</name>
    <dbReference type="NCBI Taxonomy" id="1544730"/>
    <lineage>
        <taxon>Bacteria</taxon>
        <taxon>Bacillati</taxon>
        <taxon>Actinomycetota</taxon>
        <taxon>Actinomycetes</taxon>
        <taxon>Propionibacteriales</taxon>
        <taxon>Kribbellaceae</taxon>
        <taxon>Kribbella</taxon>
    </lineage>
</organism>
<evidence type="ECO:0000259" key="4">
    <source>
        <dbReference type="Pfam" id="PF13377"/>
    </source>
</evidence>
<evidence type="ECO:0000313" key="5">
    <source>
        <dbReference type="EMBL" id="QNE20495.1"/>
    </source>
</evidence>
<dbReference type="Pfam" id="PF13377">
    <property type="entry name" value="Peripla_BP_3"/>
    <property type="match status" value="1"/>
</dbReference>
<dbReference type="KEGG" id="kqi:F1D05_24505"/>
<dbReference type="SUPFAM" id="SSF53822">
    <property type="entry name" value="Periplasmic binding protein-like I"/>
    <property type="match status" value="1"/>
</dbReference>
<keyword evidence="2" id="KW-0238">DNA-binding</keyword>
<gene>
    <name evidence="5" type="ORF">F1D05_24505</name>
</gene>
<sequence length="81" mass="8859">MVLFNRVVPGLSTPSISVIGFDDISLDRVAHTNLTTVAVSRDELGRRAGEILEQLLVHGYEAGPVYLPMQLRVRDTSAAPR</sequence>
<dbReference type="EMBL" id="CP043661">
    <property type="protein sequence ID" value="QNE20495.1"/>
    <property type="molecule type" value="Genomic_DNA"/>
</dbReference>
<keyword evidence="1" id="KW-0805">Transcription regulation</keyword>
<reference evidence="5 6" key="2">
    <citation type="journal article" date="2020" name="Microbiol. Resour. Announc.">
        <title>Antarctic desert soil bacteria exhibit high novel natural product potential, evaluated through long-read genome sequencing and comparative genomics.</title>
        <authorList>
            <person name="Benaud N."/>
            <person name="Edwards R.J."/>
            <person name="Amos T.G."/>
            <person name="D'Agostino P.M."/>
            <person name="Gutierrez-Chavez C."/>
            <person name="Montgomery K."/>
            <person name="Nicetic I."/>
            <person name="Ferrari B.C."/>
        </authorList>
    </citation>
    <scope>NUCLEOTIDE SEQUENCE [LARGE SCALE GENOMIC DNA]</scope>
    <source>
        <strain evidence="5 6">SPB151</strain>
    </source>
</reference>
<dbReference type="Gene3D" id="3.40.50.2300">
    <property type="match status" value="2"/>
</dbReference>
<protein>
    <submittedName>
        <fullName evidence="5">LacI family transcriptional regulator</fullName>
    </submittedName>
</protein>
<keyword evidence="3" id="KW-0804">Transcription</keyword>
<keyword evidence="6" id="KW-1185">Reference proteome</keyword>
<evidence type="ECO:0000256" key="2">
    <source>
        <dbReference type="ARBA" id="ARBA00023125"/>
    </source>
</evidence>
<dbReference type="InterPro" id="IPR046335">
    <property type="entry name" value="LacI/GalR-like_sensor"/>
</dbReference>
<evidence type="ECO:0000256" key="3">
    <source>
        <dbReference type="ARBA" id="ARBA00023163"/>
    </source>
</evidence>